<reference evidence="2 3" key="1">
    <citation type="journal article" date="2020" name="IScience">
        <title>Genome Sequencing of the Endangered Kingdonia uniflora (Circaeasteraceae, Ranunculales) Reveals Potential Mechanisms of Evolutionary Specialization.</title>
        <authorList>
            <person name="Sun Y."/>
            <person name="Deng T."/>
            <person name="Zhang A."/>
            <person name="Moore M.J."/>
            <person name="Landis J.B."/>
            <person name="Lin N."/>
            <person name="Zhang H."/>
            <person name="Zhang X."/>
            <person name="Huang J."/>
            <person name="Zhang X."/>
            <person name="Sun H."/>
            <person name="Wang H."/>
        </authorList>
    </citation>
    <scope>NUCLEOTIDE SEQUENCE [LARGE SCALE GENOMIC DNA]</scope>
    <source>
        <strain evidence="2">TB1705</strain>
        <tissue evidence="2">Leaf</tissue>
    </source>
</reference>
<evidence type="ECO:0000313" key="2">
    <source>
        <dbReference type="EMBL" id="KAF6154723.1"/>
    </source>
</evidence>
<dbReference type="OrthoDB" id="10499544at2759"/>
<gene>
    <name evidence="2" type="ORF">GIB67_035688</name>
</gene>
<keyword evidence="3" id="KW-1185">Reference proteome</keyword>
<proteinExistence type="predicted"/>
<dbReference type="Proteomes" id="UP000541444">
    <property type="component" value="Unassembled WGS sequence"/>
</dbReference>
<accession>A0A7J7MIJ9</accession>
<evidence type="ECO:0000313" key="3">
    <source>
        <dbReference type="Proteomes" id="UP000541444"/>
    </source>
</evidence>
<dbReference type="AlphaFoldDB" id="A0A7J7MIJ9"/>
<dbReference type="SUPFAM" id="SSF47923">
    <property type="entry name" value="Ypt/Rab-GAP domain of gyp1p"/>
    <property type="match status" value="1"/>
</dbReference>
<dbReference type="Pfam" id="PF00566">
    <property type="entry name" value="RabGAP-TBC"/>
    <property type="match status" value="1"/>
</dbReference>
<name>A0A7J7MIJ9_9MAGN</name>
<feature type="domain" description="Rab-GAP TBC" evidence="1">
    <location>
        <begin position="1"/>
        <end position="49"/>
    </location>
</feature>
<protein>
    <recommendedName>
        <fullName evidence="1">Rab-GAP TBC domain-containing protein</fullName>
    </recommendedName>
</protein>
<sequence length="86" mass="9596">MLLLVMKTKEDAFWMLAIILENVLVNDCYTPNLSGCHVEQRVFHDKLAKSTLEVGAAAAHEGIVEDLVEGLDIGTKELMHITEEIM</sequence>
<evidence type="ECO:0000259" key="1">
    <source>
        <dbReference type="Pfam" id="PF00566"/>
    </source>
</evidence>
<comment type="caution">
    <text evidence="2">The sequence shown here is derived from an EMBL/GenBank/DDBJ whole genome shotgun (WGS) entry which is preliminary data.</text>
</comment>
<dbReference type="InterPro" id="IPR035969">
    <property type="entry name" value="Rab-GAP_TBC_sf"/>
</dbReference>
<organism evidence="2 3">
    <name type="scientific">Kingdonia uniflora</name>
    <dbReference type="NCBI Taxonomy" id="39325"/>
    <lineage>
        <taxon>Eukaryota</taxon>
        <taxon>Viridiplantae</taxon>
        <taxon>Streptophyta</taxon>
        <taxon>Embryophyta</taxon>
        <taxon>Tracheophyta</taxon>
        <taxon>Spermatophyta</taxon>
        <taxon>Magnoliopsida</taxon>
        <taxon>Ranunculales</taxon>
        <taxon>Circaeasteraceae</taxon>
        <taxon>Kingdonia</taxon>
    </lineage>
</organism>
<dbReference type="InterPro" id="IPR000195">
    <property type="entry name" value="Rab-GAP-TBC_dom"/>
</dbReference>
<dbReference type="EMBL" id="JACGCM010001462">
    <property type="protein sequence ID" value="KAF6154723.1"/>
    <property type="molecule type" value="Genomic_DNA"/>
</dbReference>